<dbReference type="RefSeq" id="WP_119196502.1">
    <property type="nucleotide sequence ID" value="NZ_AP031430.1"/>
</dbReference>
<organism evidence="2 3">
    <name type="scientific">Dorea formicigenerans</name>
    <dbReference type="NCBI Taxonomy" id="39486"/>
    <lineage>
        <taxon>Bacteria</taxon>
        <taxon>Bacillati</taxon>
        <taxon>Bacillota</taxon>
        <taxon>Clostridia</taxon>
        <taxon>Lachnospirales</taxon>
        <taxon>Lachnospiraceae</taxon>
        <taxon>Dorea</taxon>
    </lineage>
</organism>
<name>A0A395XHQ1_9FIRM</name>
<dbReference type="AlphaFoldDB" id="A0A395XHQ1"/>
<evidence type="ECO:0000313" key="3">
    <source>
        <dbReference type="Proteomes" id="UP000266376"/>
    </source>
</evidence>
<evidence type="ECO:0000313" key="2">
    <source>
        <dbReference type="EMBL" id="RGW49761.1"/>
    </source>
</evidence>
<dbReference type="Gene3D" id="2.60.40.10">
    <property type="entry name" value="Immunoglobulins"/>
    <property type="match status" value="2"/>
</dbReference>
<gene>
    <name evidence="2" type="ORF">DWV67_13885</name>
</gene>
<dbReference type="EMBL" id="QSAJ01000045">
    <property type="protein sequence ID" value="RGW49761.1"/>
    <property type="molecule type" value="Genomic_DNA"/>
</dbReference>
<feature type="domain" description="Bacterial Ig-like" evidence="1">
    <location>
        <begin position="95"/>
        <end position="180"/>
    </location>
</feature>
<accession>A0A395XHQ1</accession>
<protein>
    <recommendedName>
        <fullName evidence="1">Bacterial Ig-like domain-containing protein</fullName>
    </recommendedName>
</protein>
<evidence type="ECO:0000259" key="1">
    <source>
        <dbReference type="Pfam" id="PF19077"/>
    </source>
</evidence>
<proteinExistence type="predicted"/>
<dbReference type="NCBIfam" id="NF033510">
    <property type="entry name" value="Ca_tandemer"/>
    <property type="match status" value="1"/>
</dbReference>
<dbReference type="Pfam" id="PF19077">
    <property type="entry name" value="Big_13"/>
    <property type="match status" value="1"/>
</dbReference>
<reference evidence="2 3" key="1">
    <citation type="submission" date="2018-08" db="EMBL/GenBank/DDBJ databases">
        <title>A genome reference for cultivated species of the human gut microbiota.</title>
        <authorList>
            <person name="Zou Y."/>
            <person name="Xue W."/>
            <person name="Luo G."/>
        </authorList>
    </citation>
    <scope>NUCLEOTIDE SEQUENCE [LARGE SCALE GENOMIC DNA]</scope>
    <source>
        <strain evidence="2 3">AF12-11</strain>
    </source>
</reference>
<sequence length="296" mass="30476">MAVKTVQYIIDGQTYNLTLDASTGEYKATVPAPSKSSYSQDGHKYGGSVIATDDAGNSTTINQSDATLGANLLLRVLEKVAPTLAFTYPTAGAYITNATPAIRFKVTDNDSGVNPDTIVIKVDGAKVATSFTKTAVTGGYECSYTPGTALADGAHTISIEASDFDGNAATAKTVTFTIDTIPPTLTLTAPADGLITNKSTLVVSGKTDDVTSKPVTVTVNGTAVAVNSDGTFSKEITLVNGSNTITVVAKDKAGKTTTVTRKVTLDTGAPVFKGITLTPNPVDCGKTFIISVKVTD</sequence>
<dbReference type="InterPro" id="IPR013783">
    <property type="entry name" value="Ig-like_fold"/>
</dbReference>
<comment type="caution">
    <text evidence="2">The sequence shown here is derived from an EMBL/GenBank/DDBJ whole genome shotgun (WGS) entry which is preliminary data.</text>
</comment>
<dbReference type="InterPro" id="IPR044016">
    <property type="entry name" value="Big_13"/>
</dbReference>
<dbReference type="Proteomes" id="UP000266376">
    <property type="component" value="Unassembled WGS sequence"/>
</dbReference>
<dbReference type="Pfam" id="PF09136">
    <property type="entry name" value="Glucodextran_B"/>
    <property type="match status" value="1"/>
</dbReference>